<dbReference type="RefSeq" id="WP_061078837.1">
    <property type="nucleotide sequence ID" value="NZ_JAAXPG010000012.1"/>
</dbReference>
<dbReference type="Proteomes" id="UP000553209">
    <property type="component" value="Unassembled WGS sequence"/>
</dbReference>
<name>A0A7X6RQL7_9ACTN</name>
<dbReference type="AlphaFoldDB" id="A0A7X6RQL7"/>
<gene>
    <name evidence="1" type="ORF">HGB44_14805</name>
</gene>
<evidence type="ECO:0000313" key="1">
    <source>
        <dbReference type="EMBL" id="NKY98919.1"/>
    </source>
</evidence>
<comment type="caution">
    <text evidence="1">The sequence shown here is derived from an EMBL/GenBank/DDBJ whole genome shotgun (WGS) entry which is preliminary data.</text>
</comment>
<evidence type="ECO:0000313" key="2">
    <source>
        <dbReference type="Proteomes" id="UP000553209"/>
    </source>
</evidence>
<reference evidence="1 2" key="1">
    <citation type="submission" date="2020-04" db="EMBL/GenBank/DDBJ databases">
        <title>MicrobeNet Type strains.</title>
        <authorList>
            <person name="Nicholson A.C."/>
        </authorList>
    </citation>
    <scope>NUCLEOTIDE SEQUENCE [LARGE SCALE GENOMIC DNA]</scope>
    <source>
        <strain evidence="1 2">ATCC 23612</strain>
    </source>
</reference>
<organism evidence="1 2">
    <name type="scientific">Nocardiopsis alborubida</name>
    <dbReference type="NCBI Taxonomy" id="146802"/>
    <lineage>
        <taxon>Bacteria</taxon>
        <taxon>Bacillati</taxon>
        <taxon>Actinomycetota</taxon>
        <taxon>Actinomycetes</taxon>
        <taxon>Streptosporangiales</taxon>
        <taxon>Nocardiopsidaceae</taxon>
        <taxon>Nocardiopsis</taxon>
    </lineage>
</organism>
<sequence length="131" mass="14935">MPRALLRVESPLGVDLPAVELPDLPDRVRVRELIRTRVREEVARYDLDRSAPYQGLVTPTAAERQLDTAARRTERPTVDWEEQADLAERAFEKQRFVLIVGDRQVESLEEYVDLTGEPEIVFVQLVPLVGG</sequence>
<proteinExistence type="predicted"/>
<dbReference type="EMBL" id="JAAXPG010000012">
    <property type="protein sequence ID" value="NKY98919.1"/>
    <property type="molecule type" value="Genomic_DNA"/>
</dbReference>
<accession>A0A7X6RQL7</accession>
<protein>
    <submittedName>
        <fullName evidence="1">Uncharacterized protein</fullName>
    </submittedName>
</protein>
<keyword evidence="2" id="KW-1185">Reference proteome</keyword>